<dbReference type="VEuPathDB" id="FungiDB:EYZ11_009097"/>
<protein>
    <submittedName>
        <fullName evidence="2">Uncharacterized protein</fullName>
    </submittedName>
</protein>
<comment type="caution">
    <text evidence="2">The sequence shown here is derived from an EMBL/GenBank/DDBJ whole genome shotgun (WGS) entry which is preliminary data.</text>
</comment>
<dbReference type="Proteomes" id="UP000324241">
    <property type="component" value="Unassembled WGS sequence"/>
</dbReference>
<name>A0A4S3J8W9_9EURO</name>
<dbReference type="EMBL" id="SOSA01000415">
    <property type="protein sequence ID" value="THC91430.1"/>
    <property type="molecule type" value="Genomic_DNA"/>
</dbReference>
<gene>
    <name evidence="1" type="ORF">ATNIH1004_006947</name>
    <name evidence="2" type="ORF">EYZ11_009097</name>
</gene>
<dbReference type="RefSeq" id="XP_033424889.1">
    <property type="nucleotide sequence ID" value="XM_033571574.1"/>
</dbReference>
<evidence type="ECO:0000313" key="3">
    <source>
        <dbReference type="Proteomes" id="UP000308092"/>
    </source>
</evidence>
<reference evidence="1 4" key="2">
    <citation type="submission" date="2019-08" db="EMBL/GenBank/DDBJ databases">
        <title>The genome sequence of a newly discovered highly antifungal drug resistant Aspergillus species, Aspergillus tanneri NIH 1004.</title>
        <authorList>
            <person name="Mounaud S."/>
            <person name="Singh I."/>
            <person name="Joardar V."/>
            <person name="Pakala S."/>
            <person name="Pakala S."/>
            <person name="Venepally P."/>
            <person name="Chung J.K."/>
            <person name="Losada L."/>
            <person name="Nierman W.C."/>
        </authorList>
    </citation>
    <scope>NUCLEOTIDE SEQUENCE [LARGE SCALE GENOMIC DNA]</scope>
    <source>
        <strain evidence="1 4">NIH1004</strain>
    </source>
</reference>
<dbReference type="Proteomes" id="UP000308092">
    <property type="component" value="Unassembled WGS sequence"/>
</dbReference>
<dbReference type="OrthoDB" id="4149149at2759"/>
<dbReference type="AlphaFoldDB" id="A0A4S3J8W9"/>
<dbReference type="GeneID" id="54329649"/>
<evidence type="ECO:0000313" key="1">
    <source>
        <dbReference type="EMBL" id="KAA8645528.1"/>
    </source>
</evidence>
<proteinExistence type="predicted"/>
<keyword evidence="3" id="KW-1185">Reference proteome</keyword>
<sequence>MLTLRDTESIPVDLQTKFQLLDFAKKFVSCITWPTSQRVSDIQPLLGKKDVNKAKDPTAFEKRAPLLQPEAQRPNARIKADNDCRDHNQIPLSDLVVQFISLCNAVDTVVTEKQRAGIAAQLIVQAALQESQVFGNASPESTREYIPKVVAKLDTPPTQDRVKSGGFTSYLQLPPMGISLAAHIEALSERTPLRYLNDAMFDLLTRIIKSLEPPVLVQLERGRLAGLSRAETQQLKDKVGF</sequence>
<evidence type="ECO:0000313" key="2">
    <source>
        <dbReference type="EMBL" id="THC91430.1"/>
    </source>
</evidence>
<evidence type="ECO:0000313" key="4">
    <source>
        <dbReference type="Proteomes" id="UP000324241"/>
    </source>
</evidence>
<accession>A0A4S3J8W9</accession>
<reference evidence="2 3" key="1">
    <citation type="submission" date="2019-03" db="EMBL/GenBank/DDBJ databases">
        <title>The genome sequence of a newly discovered highly antifungal drug resistant Aspergillus species, Aspergillus tanneri NIH 1004.</title>
        <authorList>
            <person name="Mounaud S."/>
            <person name="Singh I."/>
            <person name="Joardar V."/>
            <person name="Pakala S."/>
            <person name="Pakala S."/>
            <person name="Venepally P."/>
            <person name="Hoover J."/>
            <person name="Nierman W."/>
            <person name="Chung J."/>
            <person name="Losada L."/>
        </authorList>
    </citation>
    <scope>NUCLEOTIDE SEQUENCE [LARGE SCALE GENOMIC DNA]</scope>
    <source>
        <strain evidence="2 3">NIH1004</strain>
    </source>
</reference>
<dbReference type="EMBL" id="QUQM01000007">
    <property type="protein sequence ID" value="KAA8645528.1"/>
    <property type="molecule type" value="Genomic_DNA"/>
</dbReference>
<organism evidence="2 3">
    <name type="scientific">Aspergillus tanneri</name>
    <dbReference type="NCBI Taxonomy" id="1220188"/>
    <lineage>
        <taxon>Eukaryota</taxon>
        <taxon>Fungi</taxon>
        <taxon>Dikarya</taxon>
        <taxon>Ascomycota</taxon>
        <taxon>Pezizomycotina</taxon>
        <taxon>Eurotiomycetes</taxon>
        <taxon>Eurotiomycetidae</taxon>
        <taxon>Eurotiales</taxon>
        <taxon>Aspergillaceae</taxon>
        <taxon>Aspergillus</taxon>
        <taxon>Aspergillus subgen. Circumdati</taxon>
    </lineage>
</organism>